<comment type="catalytic activity">
    <reaction evidence="8">
        <text>RNA(n) + a ribonucleoside 5'-triphosphate = RNA(n+1) + diphosphate</text>
        <dbReference type="Rhea" id="RHEA:21248"/>
        <dbReference type="Rhea" id="RHEA-COMP:14527"/>
        <dbReference type="Rhea" id="RHEA-COMP:17342"/>
        <dbReference type="ChEBI" id="CHEBI:33019"/>
        <dbReference type="ChEBI" id="CHEBI:61557"/>
        <dbReference type="ChEBI" id="CHEBI:140395"/>
        <dbReference type="EC" id="2.7.7.48"/>
    </reaction>
</comment>
<dbReference type="GO" id="GO:0000166">
    <property type="term" value="F:nucleotide binding"/>
    <property type="evidence" value="ECO:0007669"/>
    <property type="project" value="UniProtKB-KW"/>
</dbReference>
<evidence type="ECO:0000313" key="11">
    <source>
        <dbReference type="EMBL" id="DAD50713.1"/>
    </source>
</evidence>
<feature type="binding site" evidence="9">
    <location>
        <position position="358"/>
    </location>
    <ligand>
        <name>Mg(2+)</name>
        <dbReference type="ChEBI" id="CHEBI:18420"/>
        <label>2</label>
    </ligand>
</feature>
<evidence type="ECO:0000256" key="9">
    <source>
        <dbReference type="PIRSR" id="PIRSR605093-1"/>
    </source>
</evidence>
<accession>A0A8S5KZ86</accession>
<feature type="binding site" evidence="9">
    <location>
        <position position="359"/>
    </location>
    <ligand>
        <name>Mg(2+)</name>
        <dbReference type="ChEBI" id="CHEBI:18420"/>
        <label>2</label>
    </ligand>
</feature>
<keyword evidence="4" id="KW-0548">Nucleotidyltransferase</keyword>
<dbReference type="GO" id="GO:0039694">
    <property type="term" value="P:viral RNA genome replication"/>
    <property type="evidence" value="ECO:0007669"/>
    <property type="project" value="InterPro"/>
</dbReference>
<dbReference type="InterPro" id="IPR007096">
    <property type="entry name" value="RNA-dir_Rpol_cat_phage"/>
</dbReference>
<dbReference type="GO" id="GO:0003968">
    <property type="term" value="F:RNA-directed RNA polymerase activity"/>
    <property type="evidence" value="ECO:0007669"/>
    <property type="project" value="UniProtKB-KW"/>
</dbReference>
<evidence type="ECO:0000256" key="7">
    <source>
        <dbReference type="ARBA" id="ARBA00030248"/>
    </source>
</evidence>
<evidence type="ECO:0000259" key="10">
    <source>
        <dbReference type="PROSITE" id="PS50522"/>
    </source>
</evidence>
<comment type="cofactor">
    <cofactor evidence="9">
        <name>Mg(2+)</name>
        <dbReference type="ChEBI" id="CHEBI:18420"/>
    </cofactor>
    <text evidence="9">Binds 2 Mg(2+) per subunit.</text>
</comment>
<evidence type="ECO:0000256" key="4">
    <source>
        <dbReference type="ARBA" id="ARBA00022695"/>
    </source>
</evidence>
<evidence type="ECO:0000256" key="3">
    <source>
        <dbReference type="ARBA" id="ARBA00022679"/>
    </source>
</evidence>
<keyword evidence="6" id="KW-0693">Viral RNA replication</keyword>
<keyword evidence="2 11" id="KW-0696">RNA-directed RNA polymerase</keyword>
<gene>
    <name evidence="11" type="primary">SRR6960801_1_3</name>
</gene>
<dbReference type="GO" id="GO:0046872">
    <property type="term" value="F:metal ion binding"/>
    <property type="evidence" value="ECO:0007669"/>
    <property type="project" value="UniProtKB-KW"/>
</dbReference>
<evidence type="ECO:0000256" key="1">
    <source>
        <dbReference type="ARBA" id="ARBA00012494"/>
    </source>
</evidence>
<dbReference type="InterPro" id="IPR005093">
    <property type="entry name" value="RNArep_beta"/>
</dbReference>
<evidence type="ECO:0000256" key="8">
    <source>
        <dbReference type="ARBA" id="ARBA00048744"/>
    </source>
</evidence>
<feature type="domain" description="RdRp catalytic" evidence="10">
    <location>
        <begin position="253"/>
        <end position="390"/>
    </location>
</feature>
<keyword evidence="9" id="KW-0479">Metal-binding</keyword>
<dbReference type="RefSeq" id="YP_010769569.1">
    <property type="nucleotide sequence ID" value="NC_074014.1"/>
</dbReference>
<evidence type="ECO:0000256" key="5">
    <source>
        <dbReference type="ARBA" id="ARBA00022741"/>
    </source>
</evidence>
<evidence type="ECO:0000313" key="12">
    <source>
        <dbReference type="Proteomes" id="UP000677722"/>
    </source>
</evidence>
<dbReference type="EMBL" id="BK013606">
    <property type="protein sequence ID" value="DAD50713.1"/>
    <property type="molecule type" value="Genomic_RNA"/>
</dbReference>
<keyword evidence="5" id="KW-0547">Nucleotide-binding</keyword>
<protein>
    <recommendedName>
        <fullName evidence="1">RNA-directed RNA polymerase</fullName>
        <ecNumber evidence="1">2.7.7.48</ecNumber>
    </recommendedName>
    <alternativeName>
        <fullName evidence="7">RNA replicase beta chain</fullName>
    </alternativeName>
</protein>
<keyword evidence="9" id="KW-0460">Magnesium</keyword>
<keyword evidence="12" id="KW-1185">Reference proteome</keyword>
<name>A0A8S5KZ86_9VIRU</name>
<dbReference type="Proteomes" id="UP000677722">
    <property type="component" value="Segment"/>
</dbReference>
<organism evidence="11 12">
    <name type="scientific">ssRNA phage SRR6960801_1</name>
    <dbReference type="NCBI Taxonomy" id="2786606"/>
    <lineage>
        <taxon>Viruses</taxon>
        <taxon>Riboviria</taxon>
        <taxon>Orthornavirae</taxon>
        <taxon>Lenarviricota</taxon>
        <taxon>Leviviricetes</taxon>
        <taxon>Norzivirales</taxon>
        <taxon>Fiersviridae</taxon>
        <taxon>Hahsevirus</taxon>
        <taxon>Hahsevirus borboradaptatum</taxon>
        <taxon>Mucrahivirus borboradaptatum</taxon>
    </lineage>
</organism>
<dbReference type="PROSITE" id="PS50522">
    <property type="entry name" value="RDRP_PHAGE"/>
    <property type="match status" value="1"/>
</dbReference>
<evidence type="ECO:0000256" key="6">
    <source>
        <dbReference type="ARBA" id="ARBA00022953"/>
    </source>
</evidence>
<evidence type="ECO:0000256" key="2">
    <source>
        <dbReference type="ARBA" id="ARBA00022484"/>
    </source>
</evidence>
<dbReference type="Pfam" id="PF03431">
    <property type="entry name" value="RNA_replicase_B"/>
    <property type="match status" value="1"/>
</dbReference>
<dbReference type="GeneID" id="80398624"/>
<keyword evidence="3" id="KW-0808">Transferase</keyword>
<reference evidence="11" key="1">
    <citation type="submission" date="2020-09" db="EMBL/GenBank/DDBJ databases">
        <title>Leviviricetes taxonomy.</title>
        <authorList>
            <person name="Stockdale S.R."/>
            <person name="Callanan J."/>
            <person name="Adriaenssens E.M."/>
            <person name="Kuhn J.H."/>
            <person name="Rumnieks J."/>
            <person name="Shkoporov A."/>
            <person name="Draper L.A."/>
            <person name="Ross P."/>
            <person name="Hill C."/>
        </authorList>
    </citation>
    <scope>NUCLEOTIDE SEQUENCE</scope>
</reference>
<proteinExistence type="predicted"/>
<feature type="binding site" evidence="9">
    <location>
        <position position="268"/>
    </location>
    <ligand>
        <name>Mg(2+)</name>
        <dbReference type="ChEBI" id="CHEBI:18420"/>
        <label>2</label>
    </ligand>
</feature>
<dbReference type="EC" id="2.7.7.48" evidence="1"/>
<dbReference type="KEGG" id="vg:80398624"/>
<sequence>MLSVDLERLVLDYFQDLDTSLSLKCAIQWRYGEREALVRTSVRPEDYDTPERYLRSAAAPAFVKKLKGLFPDSDKTRRKATVSKWWEGEVSCYKANQRLHPYFEHKNLERDERIAQHIAGIRKIVEELIGPRPPELLDGRHGPGATFANKGRATTVPHKISTDPTLTSDCVWFLPQFFGTAWGKYIANGVRGLSFVRGNRFTTAPKTSLIDRPIAVEPSINVFYQLAIGRALRKRLAASHGWDLNTAQETHRLIAKLSSISREFATLDLSNASDTVAYNLVKLLLPHGWFEVMDALRSPMTSHPDDPTKWVKLEKFSSMGNGFTFELETVLFSAIACYVSRYRGGAGVLGNDTFVFGDDIIVRDEVANDLTAVLNFLGFTLNREKSYIGNTPFRESCGADYFNGHDVRPSYLKEEPSDVQGSIGVANRVSATYERITHLGGRYHRRAWHRAVSRVPLPYRDCRGPKALGDTVIWDTEDRWKVRWRHSIRYVRGLKAGEKAVVPFSRFDPQVVLACATYGTGNVGTPEGGRVPVTEGVNPRDCVRSYVVGWLAYS</sequence>